<organism evidence="6 7">
    <name type="scientific">Pigmentiphaga litoralis</name>
    <dbReference type="NCBI Taxonomy" id="516702"/>
    <lineage>
        <taxon>Bacteria</taxon>
        <taxon>Pseudomonadati</taxon>
        <taxon>Pseudomonadota</taxon>
        <taxon>Betaproteobacteria</taxon>
        <taxon>Burkholderiales</taxon>
        <taxon>Alcaligenaceae</taxon>
        <taxon>Pigmentiphaga</taxon>
    </lineage>
</organism>
<dbReference type="EC" id="3.5.1.97" evidence="6"/>
<accession>A0A7Y9ITZ1</accession>
<dbReference type="RefSeq" id="WP_179586413.1">
    <property type="nucleotide sequence ID" value="NZ_JACBYR010000001.1"/>
</dbReference>
<name>A0A7Y9ITZ1_9BURK</name>
<dbReference type="AlphaFoldDB" id="A0A7Y9ITZ1"/>
<dbReference type="EMBL" id="JACBYR010000001">
    <property type="protein sequence ID" value="NYE83052.1"/>
    <property type="molecule type" value="Genomic_DNA"/>
</dbReference>
<dbReference type="InterPro" id="IPR043146">
    <property type="entry name" value="Penicillin_amidase_N_B-knob"/>
</dbReference>
<proteinExistence type="inferred from homology"/>
<dbReference type="PANTHER" id="PTHR34218:SF3">
    <property type="entry name" value="ACYL-HOMOSERINE LACTONE ACYLASE PVDQ"/>
    <property type="match status" value="1"/>
</dbReference>
<comment type="caution">
    <text evidence="6">The sequence shown here is derived from an EMBL/GenBank/DDBJ whole genome shotgun (WGS) entry which is preliminary data.</text>
</comment>
<dbReference type="GO" id="GO:0017000">
    <property type="term" value="P:antibiotic biosynthetic process"/>
    <property type="evidence" value="ECO:0007669"/>
    <property type="project" value="InterPro"/>
</dbReference>
<sequence length="788" mass="84908">MMICPLLLNTALLRNASAMLLAAALPGCSGDSTSATSRLPLVAEITRTAYGIPHVKAVDEASLGYGVGFVQAQDGVCALAEQFVEVAGERARYFGEGVALPQTLGVPANLSSDIFFRLLNDEDSVVAAQSAQTPEVTALMQGWVAGYNRFVRDTAASSLPAACRNAEWVRPVTIRDLARLMRFYNAIGGMLDLQGVIAAAAPPSPAFTGASVGSRASSKASHGDVVTAHLSQAVARRPTASNALAIGKDLSANGRGILLGNPHLPWHGPLRMGMLHVTLENKLDTMGATLPGVPVVGIGFNDQFAWTHTTTTSRHGTFYRLQLDPGNATNYLVNGQSRPMRGRTVQVTVKERSGAVRIDRRTLYTSEFGWIVAWKEDGTAIAYKDALVDSHRLVEEWYGINRARSLDEIKTFIQRNVGNPWNNTIAADRLGATIFLAVTPVPKLSPERLQRCLITEPELQLVPGSFLLEAREDCHWEIDPDAPQAGIVAGKSMPALLRTDFVHNANDSAWIAQPAAPLTGYSPLVSEERQPLPARARFGLSQIAAVARRGGTLAPDDVQALVTGNRVYQADLWLDDLLLACAGVPELETGCSALRAWDRKANLDAGVGFGYFEAFVMAASTPDAWWRIPFDPADPVNTPAGLRVNDTEIQAAVRKRLASAVEAVDQSGLWSAGRRWGDIQRARLGGQLTGIHGGPDELGTYNAMASRVQSEASVREVEAGASYLQVVSFDNNGPRAKAILAYSQSSDPESPHALDQTLLFARKEWVTLPFTTREISADPSRRRLLIAE</sequence>
<dbReference type="Proteomes" id="UP000542125">
    <property type="component" value="Unassembled WGS sequence"/>
</dbReference>
<dbReference type="GO" id="GO:0016811">
    <property type="term" value="F:hydrolase activity, acting on carbon-nitrogen (but not peptide) bonds, in linear amides"/>
    <property type="evidence" value="ECO:0007669"/>
    <property type="project" value="InterPro"/>
</dbReference>
<keyword evidence="7" id="KW-1185">Reference proteome</keyword>
<dbReference type="InterPro" id="IPR023343">
    <property type="entry name" value="Penicillin_amidase_dom1"/>
</dbReference>
<dbReference type="Gene3D" id="3.60.20.10">
    <property type="entry name" value="Glutamine Phosphoribosylpyrophosphate, subunit 1, domain 1"/>
    <property type="match status" value="1"/>
</dbReference>
<protein>
    <submittedName>
        <fullName evidence="6">Acyl-homoserine-lactone acylase</fullName>
        <ecNumber evidence="6">3.5.1.97</ecNumber>
    </submittedName>
</protein>
<evidence type="ECO:0000256" key="2">
    <source>
        <dbReference type="ARBA" id="ARBA00022729"/>
    </source>
</evidence>
<dbReference type="InterPro" id="IPR043147">
    <property type="entry name" value="Penicillin_amidase_A-knob"/>
</dbReference>
<dbReference type="Gene3D" id="1.10.439.10">
    <property type="entry name" value="Penicillin Amidohydrolase, domain 1"/>
    <property type="match status" value="1"/>
</dbReference>
<dbReference type="Gene3D" id="2.30.120.10">
    <property type="match status" value="1"/>
</dbReference>
<dbReference type="InterPro" id="IPR029055">
    <property type="entry name" value="Ntn_hydrolases_N"/>
</dbReference>
<keyword evidence="2 5" id="KW-0732">Signal</keyword>
<keyword evidence="3 6" id="KW-0378">Hydrolase</keyword>
<comment type="similarity">
    <text evidence="1">Belongs to the peptidase S45 family.</text>
</comment>
<feature type="signal peptide" evidence="5">
    <location>
        <begin position="1"/>
        <end position="22"/>
    </location>
</feature>
<dbReference type="SUPFAM" id="SSF56235">
    <property type="entry name" value="N-terminal nucleophile aminohydrolases (Ntn hydrolases)"/>
    <property type="match status" value="1"/>
</dbReference>
<gene>
    <name evidence="6" type="ORF">FHW18_002323</name>
</gene>
<dbReference type="Pfam" id="PF01804">
    <property type="entry name" value="Penicil_amidase"/>
    <property type="match status" value="1"/>
</dbReference>
<evidence type="ECO:0000313" key="7">
    <source>
        <dbReference type="Proteomes" id="UP000542125"/>
    </source>
</evidence>
<reference evidence="6 7" key="1">
    <citation type="submission" date="2020-07" db="EMBL/GenBank/DDBJ databases">
        <title>Genomic Encyclopedia of Type Strains, Phase IV (KMG-V): Genome sequencing to study the core and pangenomes of soil and plant-associated prokaryotes.</title>
        <authorList>
            <person name="Whitman W."/>
        </authorList>
    </citation>
    <scope>NUCLEOTIDE SEQUENCE [LARGE SCALE GENOMIC DNA]</scope>
    <source>
        <strain evidence="6 7">SAS40</strain>
    </source>
</reference>
<keyword evidence="4" id="KW-0865">Zymogen</keyword>
<evidence type="ECO:0000256" key="5">
    <source>
        <dbReference type="SAM" id="SignalP"/>
    </source>
</evidence>
<evidence type="ECO:0000256" key="3">
    <source>
        <dbReference type="ARBA" id="ARBA00022801"/>
    </source>
</evidence>
<feature type="chain" id="PRO_5030662159" evidence="5">
    <location>
        <begin position="23"/>
        <end position="788"/>
    </location>
</feature>
<dbReference type="PANTHER" id="PTHR34218">
    <property type="entry name" value="PEPTIDASE S45 PENICILLIN AMIDASE"/>
    <property type="match status" value="1"/>
</dbReference>
<evidence type="ECO:0000256" key="4">
    <source>
        <dbReference type="ARBA" id="ARBA00023145"/>
    </source>
</evidence>
<evidence type="ECO:0000313" key="6">
    <source>
        <dbReference type="EMBL" id="NYE83052.1"/>
    </source>
</evidence>
<dbReference type="Gene3D" id="1.10.1400.10">
    <property type="match status" value="1"/>
</dbReference>
<evidence type="ECO:0000256" key="1">
    <source>
        <dbReference type="ARBA" id="ARBA00006586"/>
    </source>
</evidence>
<dbReference type="InterPro" id="IPR002692">
    <property type="entry name" value="S45"/>
</dbReference>